<comment type="catalytic activity">
    <reaction evidence="8">
        <text>L-threonyl-[protein] + ATP = O-phospho-L-threonyl-[protein] + ADP + H(+)</text>
        <dbReference type="Rhea" id="RHEA:46608"/>
        <dbReference type="Rhea" id="RHEA-COMP:11060"/>
        <dbReference type="Rhea" id="RHEA-COMP:11605"/>
        <dbReference type="ChEBI" id="CHEBI:15378"/>
        <dbReference type="ChEBI" id="CHEBI:30013"/>
        <dbReference type="ChEBI" id="CHEBI:30616"/>
        <dbReference type="ChEBI" id="CHEBI:61977"/>
        <dbReference type="ChEBI" id="CHEBI:456216"/>
        <dbReference type="EC" id="2.7.11.1"/>
    </reaction>
</comment>
<dbReference type="AlphaFoldDB" id="A0A8S1CL45"/>
<dbReference type="Gene3D" id="1.10.533.10">
    <property type="entry name" value="Death Domain, Fas"/>
    <property type="match status" value="1"/>
</dbReference>
<dbReference type="InterPro" id="IPR008271">
    <property type="entry name" value="Ser/Thr_kinase_AS"/>
</dbReference>
<gene>
    <name evidence="13" type="ORF">CLODIP_2_CD12107</name>
</gene>
<dbReference type="Proteomes" id="UP000494165">
    <property type="component" value="Unassembled WGS sequence"/>
</dbReference>
<name>A0A8S1CL45_9INSE</name>
<evidence type="ECO:0000256" key="7">
    <source>
        <dbReference type="ARBA" id="ARBA00022840"/>
    </source>
</evidence>
<comment type="similarity">
    <text evidence="1">Belongs to the protein kinase superfamily. TKL Ser/Thr protein kinase family. Pelle subfamily.</text>
</comment>
<dbReference type="PANTHER" id="PTHR27001:SF939">
    <property type="entry name" value="INTERLEUKIN 1 RECEPTOR ASSOCIATED KINASE 1"/>
    <property type="match status" value="1"/>
</dbReference>
<evidence type="ECO:0000256" key="1">
    <source>
        <dbReference type="ARBA" id="ARBA00008718"/>
    </source>
</evidence>
<dbReference type="SUPFAM" id="SSF47986">
    <property type="entry name" value="DEATH domain"/>
    <property type="match status" value="1"/>
</dbReference>
<dbReference type="OrthoDB" id="4062651at2759"/>
<dbReference type="GO" id="GO:0045087">
    <property type="term" value="P:innate immune response"/>
    <property type="evidence" value="ECO:0007669"/>
    <property type="project" value="UniProtKB-ARBA"/>
</dbReference>
<evidence type="ECO:0000256" key="3">
    <source>
        <dbReference type="ARBA" id="ARBA00022527"/>
    </source>
</evidence>
<evidence type="ECO:0000256" key="4">
    <source>
        <dbReference type="ARBA" id="ARBA00022679"/>
    </source>
</evidence>
<dbReference type="GO" id="GO:0005524">
    <property type="term" value="F:ATP binding"/>
    <property type="evidence" value="ECO:0007669"/>
    <property type="project" value="UniProtKB-UniRule"/>
</dbReference>
<dbReference type="PROSITE" id="PS00107">
    <property type="entry name" value="PROTEIN_KINASE_ATP"/>
    <property type="match status" value="1"/>
</dbReference>
<feature type="region of interest" description="Disordered" evidence="11">
    <location>
        <begin position="664"/>
        <end position="683"/>
    </location>
</feature>
<dbReference type="EMBL" id="CADEPI010000050">
    <property type="protein sequence ID" value="CAB3370194.1"/>
    <property type="molecule type" value="Genomic_DNA"/>
</dbReference>
<dbReference type="PANTHER" id="PTHR27001">
    <property type="entry name" value="OS01G0253100 PROTEIN"/>
    <property type="match status" value="1"/>
</dbReference>
<dbReference type="InterPro" id="IPR017441">
    <property type="entry name" value="Protein_kinase_ATP_BS"/>
</dbReference>
<comment type="catalytic activity">
    <reaction evidence="9">
        <text>L-seryl-[protein] + ATP = O-phospho-L-seryl-[protein] + ADP + H(+)</text>
        <dbReference type="Rhea" id="RHEA:17989"/>
        <dbReference type="Rhea" id="RHEA-COMP:9863"/>
        <dbReference type="Rhea" id="RHEA-COMP:11604"/>
        <dbReference type="ChEBI" id="CHEBI:15378"/>
        <dbReference type="ChEBI" id="CHEBI:29999"/>
        <dbReference type="ChEBI" id="CHEBI:30616"/>
        <dbReference type="ChEBI" id="CHEBI:83421"/>
        <dbReference type="ChEBI" id="CHEBI:456216"/>
        <dbReference type="EC" id="2.7.11.1"/>
    </reaction>
</comment>
<feature type="binding site" evidence="10">
    <location>
        <position position="238"/>
    </location>
    <ligand>
        <name>ATP</name>
        <dbReference type="ChEBI" id="CHEBI:30616"/>
    </ligand>
</feature>
<evidence type="ECO:0000256" key="2">
    <source>
        <dbReference type="ARBA" id="ARBA00012513"/>
    </source>
</evidence>
<dbReference type="GO" id="GO:0007165">
    <property type="term" value="P:signal transduction"/>
    <property type="evidence" value="ECO:0007669"/>
    <property type="project" value="InterPro"/>
</dbReference>
<evidence type="ECO:0000256" key="8">
    <source>
        <dbReference type="ARBA" id="ARBA00047899"/>
    </source>
</evidence>
<dbReference type="InterPro" id="IPR011009">
    <property type="entry name" value="Kinase-like_dom_sf"/>
</dbReference>
<dbReference type="GO" id="GO:0004674">
    <property type="term" value="F:protein serine/threonine kinase activity"/>
    <property type="evidence" value="ECO:0007669"/>
    <property type="project" value="UniProtKB-KW"/>
</dbReference>
<keyword evidence="6" id="KW-0418">Kinase</keyword>
<dbReference type="Gene3D" id="3.30.200.20">
    <property type="entry name" value="Phosphorylase Kinase, domain 1"/>
    <property type="match status" value="1"/>
</dbReference>
<proteinExistence type="inferred from homology"/>
<dbReference type="CDD" id="cd14066">
    <property type="entry name" value="STKc_IRAK"/>
    <property type="match status" value="1"/>
</dbReference>
<evidence type="ECO:0000256" key="6">
    <source>
        <dbReference type="ARBA" id="ARBA00022777"/>
    </source>
</evidence>
<dbReference type="InterPro" id="IPR000719">
    <property type="entry name" value="Prot_kinase_dom"/>
</dbReference>
<dbReference type="EC" id="2.7.11.1" evidence="2"/>
<dbReference type="InterPro" id="IPR001245">
    <property type="entry name" value="Ser-Thr/Tyr_kinase_cat_dom"/>
</dbReference>
<accession>A0A8S1CL45</accession>
<dbReference type="PROSITE" id="PS00108">
    <property type="entry name" value="PROTEIN_KINASE_ST"/>
    <property type="match status" value="1"/>
</dbReference>
<keyword evidence="4" id="KW-0808">Transferase</keyword>
<dbReference type="PROSITE" id="PS50011">
    <property type="entry name" value="PROTEIN_KINASE_DOM"/>
    <property type="match status" value="1"/>
</dbReference>
<organism evidence="13 14">
    <name type="scientific">Cloeon dipterum</name>
    <dbReference type="NCBI Taxonomy" id="197152"/>
    <lineage>
        <taxon>Eukaryota</taxon>
        <taxon>Metazoa</taxon>
        <taxon>Ecdysozoa</taxon>
        <taxon>Arthropoda</taxon>
        <taxon>Hexapoda</taxon>
        <taxon>Insecta</taxon>
        <taxon>Pterygota</taxon>
        <taxon>Palaeoptera</taxon>
        <taxon>Ephemeroptera</taxon>
        <taxon>Pisciforma</taxon>
        <taxon>Baetidae</taxon>
        <taxon>Cloeon</taxon>
    </lineage>
</organism>
<dbReference type="Pfam" id="PF07714">
    <property type="entry name" value="PK_Tyr_Ser-Thr"/>
    <property type="match status" value="1"/>
</dbReference>
<dbReference type="SUPFAM" id="SSF56112">
    <property type="entry name" value="Protein kinase-like (PK-like)"/>
    <property type="match status" value="1"/>
</dbReference>
<evidence type="ECO:0000313" key="14">
    <source>
        <dbReference type="Proteomes" id="UP000494165"/>
    </source>
</evidence>
<keyword evidence="7 10" id="KW-0067">ATP-binding</keyword>
<feature type="region of interest" description="Disordered" evidence="11">
    <location>
        <begin position="618"/>
        <end position="654"/>
    </location>
</feature>
<dbReference type="InterPro" id="IPR000488">
    <property type="entry name" value="Death_dom"/>
</dbReference>
<reference evidence="13 14" key="1">
    <citation type="submission" date="2020-04" db="EMBL/GenBank/DDBJ databases">
        <authorList>
            <person name="Alioto T."/>
            <person name="Alioto T."/>
            <person name="Gomez Garrido J."/>
        </authorList>
    </citation>
    <scope>NUCLEOTIDE SEQUENCE [LARGE SCALE GENOMIC DNA]</scope>
</reference>
<keyword evidence="3" id="KW-0723">Serine/threonine-protein kinase</keyword>
<evidence type="ECO:0000256" key="10">
    <source>
        <dbReference type="PROSITE-ProRule" id="PRU10141"/>
    </source>
</evidence>
<evidence type="ECO:0000256" key="9">
    <source>
        <dbReference type="ARBA" id="ARBA00048679"/>
    </source>
</evidence>
<feature type="domain" description="Protein kinase" evidence="12">
    <location>
        <begin position="211"/>
        <end position="494"/>
    </location>
</feature>
<dbReference type="InterPro" id="IPR011029">
    <property type="entry name" value="DEATH-like_dom_sf"/>
</dbReference>
<comment type="caution">
    <text evidence="13">The sequence shown here is derived from an EMBL/GenBank/DDBJ whole genome shotgun (WGS) entry which is preliminary data.</text>
</comment>
<keyword evidence="14" id="KW-1185">Reference proteome</keyword>
<dbReference type="FunFam" id="1.10.510.10:FF:000754">
    <property type="entry name" value="Interleukin-1 receptor-associated kinase"/>
    <property type="match status" value="1"/>
</dbReference>
<dbReference type="SMART" id="SM00220">
    <property type="entry name" value="S_TKc"/>
    <property type="match status" value="1"/>
</dbReference>
<evidence type="ECO:0000259" key="12">
    <source>
        <dbReference type="PROSITE" id="PS50011"/>
    </source>
</evidence>
<protein>
    <recommendedName>
        <fullName evidence="2">non-specific serine/threonine protein kinase</fullName>
        <ecNumber evidence="2">2.7.11.1</ecNumber>
    </recommendedName>
</protein>
<keyword evidence="5 10" id="KW-0547">Nucleotide-binding</keyword>
<evidence type="ECO:0000313" key="13">
    <source>
        <dbReference type="EMBL" id="CAB3370194.1"/>
    </source>
</evidence>
<dbReference type="Pfam" id="PF00531">
    <property type="entry name" value="Death"/>
    <property type="match status" value="1"/>
</dbReference>
<evidence type="ECO:0000256" key="5">
    <source>
        <dbReference type="ARBA" id="ARBA00022741"/>
    </source>
</evidence>
<evidence type="ECO:0000256" key="11">
    <source>
        <dbReference type="SAM" id="MobiDB-lite"/>
    </source>
</evidence>
<dbReference type="Gene3D" id="1.10.510.10">
    <property type="entry name" value="Transferase(Phosphotransferase) domain 1"/>
    <property type="match status" value="1"/>
</dbReference>
<sequence length="683" mass="77006">MGDPAGGKMYIYNLPFSERRELCNILSENEKWKQLAGQFMNMSMNEISYHGRQSDPVSSVLDSWGHKNHTVQELFVILLEMEHYRAMSVLKPFIHEKYHSLIQEGDESMTRLLSALRKAPLPKVKELNFSKSDIQGDYNNVKDNYYAAVDKKREKKLNIVLPTKEEARAVSPAKSSSGENVSRESNLYTDELKRTMTEIPFHELERATNNWSDSNILGKGGFGTVYQGEWKSTKVAVKVFKKRPDSSGENNEAQFEQLLKELQILDSIRHDNILSVYGFSFGKGLVPCIVYQLMENGSLEDRLQCKRGSLPLTWYQRFEITRGTARGLQFLHTKGEKPLIHGDIKSANILLDANMKPYIGDFGLAREGPIPSLTHLTVLNVNGTKPYLPFDYLSSRQISTKVDAYSFGIVMFEIATGKRAYDKKRKPEALKDMVREARNPEELMDCSAGIQDEYDFIFPRIIFNELIRLGKICTVERAKERPEVLEVLQALERLNVPSRSASAVSHSTPFCITPMELQRHYDSLNNRSPDQNMNGLRVVTSRQHYPFPPASPSMNIPEFPLSTPSTLPTQNPFPSPVLPYRFSPMEGPPLLMVQPPSLSVSSPSPVPVAVSESPLLRDQEQEEMLSLNESEFTPTVLPGGSSSQKETESSQDLVPLLTALGIKINKSEDEDQDEGVSSSDDNN</sequence>
<dbReference type="GO" id="GO:0005886">
    <property type="term" value="C:plasma membrane"/>
    <property type="evidence" value="ECO:0007669"/>
    <property type="project" value="TreeGrafter"/>
</dbReference>